<sequence>VPIHIEELAKIAKVSKTTVSLVINGRARDYRISKSTEKRILKLARNHHFVPNTLARGMRLKKTQTLGLIVPYLNWHFSQIAQVLEKTARESGYQLLVAMTDDVLETEYALIQNLLARKVDGFIIATMMNHKQFHSNSILNQVPVVLIDRKLKGDNIGWVVSDDRKGTFEVVTHLCDQGVTDIHYLGGIKTISTSVDRLKGFKEALKVHGLLDDNSKIQETGYGIRDGYEMARKLFKENTKFPQAIFTSALTLLEGLLQYFKEHNPDALKKTQIASYDDHPMLDYVPGPIQSVRQNAGEIARKSFGIIHGVLEDGKPMDQILIPPQVIIR</sequence>
<dbReference type="EMBL" id="UINC01002184">
    <property type="protein sequence ID" value="SUZ93873.1"/>
    <property type="molecule type" value="Genomic_DNA"/>
</dbReference>
<feature type="domain" description="HTH lacI-type" evidence="5">
    <location>
        <begin position="5"/>
        <end position="60"/>
    </location>
</feature>
<dbReference type="Pfam" id="PF00532">
    <property type="entry name" value="Peripla_BP_1"/>
    <property type="match status" value="1"/>
</dbReference>
<dbReference type="Pfam" id="PF00356">
    <property type="entry name" value="LacI"/>
    <property type="match status" value="1"/>
</dbReference>
<gene>
    <name evidence="6" type="ORF">METZ01_LOCUS46727</name>
</gene>
<dbReference type="InterPro" id="IPR000843">
    <property type="entry name" value="HTH_LacI"/>
</dbReference>
<name>A0A381RY70_9ZZZZ</name>
<dbReference type="AlphaFoldDB" id="A0A381RY70"/>
<evidence type="ECO:0000256" key="3">
    <source>
        <dbReference type="ARBA" id="ARBA00023125"/>
    </source>
</evidence>
<proteinExistence type="predicted"/>
<keyword evidence="3" id="KW-0238">DNA-binding</keyword>
<dbReference type="InterPro" id="IPR010982">
    <property type="entry name" value="Lambda_DNA-bd_dom_sf"/>
</dbReference>
<dbReference type="Gene3D" id="1.10.260.40">
    <property type="entry name" value="lambda repressor-like DNA-binding domains"/>
    <property type="match status" value="1"/>
</dbReference>
<evidence type="ECO:0000256" key="1">
    <source>
        <dbReference type="ARBA" id="ARBA00022491"/>
    </source>
</evidence>
<dbReference type="InterPro" id="IPR001761">
    <property type="entry name" value="Peripla_BP/Lac1_sug-bd_dom"/>
</dbReference>
<feature type="non-terminal residue" evidence="6">
    <location>
        <position position="1"/>
    </location>
</feature>
<dbReference type="PANTHER" id="PTHR30146:SF45">
    <property type="entry name" value="CATABOLITE REPRESSOR_ACTIVATOR"/>
    <property type="match status" value="1"/>
</dbReference>
<evidence type="ECO:0000313" key="6">
    <source>
        <dbReference type="EMBL" id="SUZ93873.1"/>
    </source>
</evidence>
<protein>
    <recommendedName>
        <fullName evidence="5">HTH lacI-type domain-containing protein</fullName>
    </recommendedName>
</protein>
<dbReference type="InterPro" id="IPR028082">
    <property type="entry name" value="Peripla_BP_I"/>
</dbReference>
<evidence type="ECO:0000256" key="4">
    <source>
        <dbReference type="ARBA" id="ARBA00023163"/>
    </source>
</evidence>
<keyword evidence="4" id="KW-0804">Transcription</keyword>
<keyword evidence="2" id="KW-0805">Transcription regulation</keyword>
<dbReference type="GO" id="GO:0003700">
    <property type="term" value="F:DNA-binding transcription factor activity"/>
    <property type="evidence" value="ECO:0007669"/>
    <property type="project" value="TreeGrafter"/>
</dbReference>
<dbReference type="Gene3D" id="3.40.50.2300">
    <property type="match status" value="2"/>
</dbReference>
<evidence type="ECO:0000256" key="2">
    <source>
        <dbReference type="ARBA" id="ARBA00023015"/>
    </source>
</evidence>
<dbReference type="SUPFAM" id="SSF47413">
    <property type="entry name" value="lambda repressor-like DNA-binding domains"/>
    <property type="match status" value="1"/>
</dbReference>
<reference evidence="6" key="1">
    <citation type="submission" date="2018-05" db="EMBL/GenBank/DDBJ databases">
        <authorList>
            <person name="Lanie J.A."/>
            <person name="Ng W.-L."/>
            <person name="Kazmierczak K.M."/>
            <person name="Andrzejewski T.M."/>
            <person name="Davidsen T.M."/>
            <person name="Wayne K.J."/>
            <person name="Tettelin H."/>
            <person name="Glass J.I."/>
            <person name="Rusch D."/>
            <person name="Podicherti R."/>
            <person name="Tsui H.-C.T."/>
            <person name="Winkler M.E."/>
        </authorList>
    </citation>
    <scope>NUCLEOTIDE SEQUENCE</scope>
</reference>
<accession>A0A381RY70</accession>
<keyword evidence="1" id="KW-0678">Repressor</keyword>
<dbReference type="CDD" id="cd01392">
    <property type="entry name" value="HTH_LacI"/>
    <property type="match status" value="1"/>
</dbReference>
<dbReference type="PROSITE" id="PS50932">
    <property type="entry name" value="HTH_LACI_2"/>
    <property type="match status" value="1"/>
</dbReference>
<evidence type="ECO:0000259" key="5">
    <source>
        <dbReference type="PROSITE" id="PS50932"/>
    </source>
</evidence>
<organism evidence="6">
    <name type="scientific">marine metagenome</name>
    <dbReference type="NCBI Taxonomy" id="408172"/>
    <lineage>
        <taxon>unclassified sequences</taxon>
        <taxon>metagenomes</taxon>
        <taxon>ecological metagenomes</taxon>
    </lineage>
</organism>
<dbReference type="SMART" id="SM00354">
    <property type="entry name" value="HTH_LACI"/>
    <property type="match status" value="1"/>
</dbReference>
<dbReference type="PANTHER" id="PTHR30146">
    <property type="entry name" value="LACI-RELATED TRANSCRIPTIONAL REPRESSOR"/>
    <property type="match status" value="1"/>
</dbReference>
<dbReference type="SUPFAM" id="SSF53822">
    <property type="entry name" value="Periplasmic binding protein-like I"/>
    <property type="match status" value="1"/>
</dbReference>
<dbReference type="GO" id="GO:0000976">
    <property type="term" value="F:transcription cis-regulatory region binding"/>
    <property type="evidence" value="ECO:0007669"/>
    <property type="project" value="TreeGrafter"/>
</dbReference>